<dbReference type="GO" id="GO:0016791">
    <property type="term" value="F:phosphatase activity"/>
    <property type="evidence" value="ECO:0007669"/>
    <property type="project" value="UniProtKB-ARBA"/>
</dbReference>
<organism evidence="2 3">
    <name type="scientific">Mycoplasmopsis alligatoris A21JP2</name>
    <dbReference type="NCBI Taxonomy" id="747682"/>
    <lineage>
        <taxon>Bacteria</taxon>
        <taxon>Bacillati</taxon>
        <taxon>Mycoplasmatota</taxon>
        <taxon>Mycoplasmoidales</taxon>
        <taxon>Metamycoplasmataceae</taxon>
        <taxon>Mycoplasmopsis</taxon>
    </lineage>
</organism>
<evidence type="ECO:0000313" key="3">
    <source>
        <dbReference type="Proteomes" id="UP000004757"/>
    </source>
</evidence>
<dbReference type="NCBIfam" id="TIGR01484">
    <property type="entry name" value="HAD-SF-IIB"/>
    <property type="match status" value="1"/>
</dbReference>
<dbReference type="AlphaFoldDB" id="D4XWD9"/>
<dbReference type="RefSeq" id="WP_005683997.1">
    <property type="nucleotide sequence ID" value="NZ_ADNC01000027.1"/>
</dbReference>
<reference evidence="2 3" key="1">
    <citation type="submission" date="2010-03" db="EMBL/GenBank/DDBJ databases">
        <authorList>
            <person name="Glass J.I."/>
            <person name="Benders G.A."/>
            <person name="Durkin A.S."/>
            <person name="Farmerie W.G."/>
            <person name="Hlavinka K."/>
            <person name="Hostetler J."/>
            <person name="Jackson J."/>
            <person name="May M.A."/>
            <person name="Miller R.H."/>
            <person name="Paralanov V."/>
            <person name="Radune D."/>
            <person name="Szczypinski B."/>
            <person name="Brown D.R."/>
        </authorList>
    </citation>
    <scope>NUCLEOTIDE SEQUENCE [LARGE SCALE GENOMIC DNA]</scope>
    <source>
        <strain evidence="2 3">A21JP2</strain>
    </source>
</reference>
<dbReference type="InterPro" id="IPR006379">
    <property type="entry name" value="HAD-SF_hydro_IIB"/>
</dbReference>
<name>D4XWD9_9BACT</name>
<dbReference type="GO" id="GO:0000287">
    <property type="term" value="F:magnesium ion binding"/>
    <property type="evidence" value="ECO:0007669"/>
    <property type="project" value="TreeGrafter"/>
</dbReference>
<dbReference type="SUPFAM" id="SSF56784">
    <property type="entry name" value="HAD-like"/>
    <property type="match status" value="1"/>
</dbReference>
<dbReference type="PANTHER" id="PTHR10000:SF8">
    <property type="entry name" value="HAD SUPERFAMILY HYDROLASE-LIKE, TYPE 3"/>
    <property type="match status" value="1"/>
</dbReference>
<dbReference type="InterPro" id="IPR036412">
    <property type="entry name" value="HAD-like_sf"/>
</dbReference>
<comment type="cofactor">
    <cofactor evidence="1">
        <name>Mg(2+)</name>
        <dbReference type="ChEBI" id="CHEBI:18420"/>
    </cofactor>
</comment>
<dbReference type="InterPro" id="IPR023214">
    <property type="entry name" value="HAD_sf"/>
</dbReference>
<dbReference type="Gene3D" id="3.40.50.1000">
    <property type="entry name" value="HAD superfamily/HAD-like"/>
    <property type="match status" value="1"/>
</dbReference>
<protein>
    <submittedName>
        <fullName evidence="2">HAD hydrolase, family IIB</fullName>
    </submittedName>
</protein>
<keyword evidence="3" id="KW-1185">Reference proteome</keyword>
<dbReference type="eggNOG" id="COG0561">
    <property type="taxonomic scope" value="Bacteria"/>
</dbReference>
<evidence type="ECO:0000256" key="1">
    <source>
        <dbReference type="ARBA" id="ARBA00001946"/>
    </source>
</evidence>
<proteinExistence type="predicted"/>
<accession>D4XWD9</accession>
<dbReference type="Pfam" id="PF08282">
    <property type="entry name" value="Hydrolase_3"/>
    <property type="match status" value="1"/>
</dbReference>
<dbReference type="EMBL" id="ADNC01000027">
    <property type="protein sequence ID" value="EFF41355.1"/>
    <property type="molecule type" value="Genomic_DNA"/>
</dbReference>
<dbReference type="PANTHER" id="PTHR10000">
    <property type="entry name" value="PHOSPHOSERINE PHOSPHATASE"/>
    <property type="match status" value="1"/>
</dbReference>
<dbReference type="GO" id="GO:0005829">
    <property type="term" value="C:cytosol"/>
    <property type="evidence" value="ECO:0007669"/>
    <property type="project" value="TreeGrafter"/>
</dbReference>
<dbReference type="OrthoDB" id="399923at2"/>
<dbReference type="Proteomes" id="UP000004757">
    <property type="component" value="Unassembled WGS sequence"/>
</dbReference>
<comment type="caution">
    <text evidence="2">The sequence shown here is derived from an EMBL/GenBank/DDBJ whole genome shotgun (WGS) entry which is preliminary data.</text>
</comment>
<keyword evidence="2" id="KW-0378">Hydrolase</keyword>
<sequence length="274" mass="31260">MKYTGPKIFFIDLDGTLIDSKSSILVSKKNMEAINKIKKYSHLVVSTGRSFNDHKVEKITKELNSEFTICSSGAHIYENDILIKSNYINQITLKDLKDFAIANKVPFVIFTEDKEHLIVYNKFHEKIANMFFHKRLHVEHYKNSKFLNSQNVAKIAYLSWPFLMKKLLKKVEKNLTNINKYTANGNWVLEITDISVNKATANEFICNKLNIDIKDTIHIGDSMSDAATIGVMGKTIAMKNSDKKFKKIADYVGPKYKKGGVAQIIEAILKRTVS</sequence>
<evidence type="ECO:0000313" key="2">
    <source>
        <dbReference type="EMBL" id="EFF41355.1"/>
    </source>
</evidence>
<dbReference type="STRING" id="747682.MALL_0491"/>
<dbReference type="Gene3D" id="3.30.1240.10">
    <property type="match status" value="1"/>
</dbReference>
<gene>
    <name evidence="2" type="ORF">MALL_0491</name>
</gene>